<evidence type="ECO:0000259" key="2">
    <source>
        <dbReference type="PROSITE" id="PS51736"/>
    </source>
</evidence>
<dbReference type="InterPro" id="IPR009057">
    <property type="entry name" value="Homeodomain-like_sf"/>
</dbReference>
<dbReference type="RefSeq" id="WP_202063686.1">
    <property type="nucleotide sequence ID" value="NZ_JAEQMY010000052.1"/>
</dbReference>
<proteinExistence type="inferred from homology"/>
<dbReference type="SUPFAM" id="SSF53041">
    <property type="entry name" value="Resolvase-like"/>
    <property type="match status" value="1"/>
</dbReference>
<dbReference type="CDD" id="cd03768">
    <property type="entry name" value="SR_ResInv"/>
    <property type="match status" value="1"/>
</dbReference>
<dbReference type="InterPro" id="IPR036162">
    <property type="entry name" value="Resolvase-like_N_sf"/>
</dbReference>
<dbReference type="InterPro" id="IPR006119">
    <property type="entry name" value="Resolv_N"/>
</dbReference>
<sequence length="182" mass="20272">MIIGYRRSSTAEQQAGFEAQAETLKKAGADKVFGEMVSSVSERVELDRALEFAREGDVFMCTSLSRLARSLPRMFEIVSLLDRKGVTLRILDMGLDTSSSTGRLTLNLIGSICQWEREVMLERQRIGIAKARTEKKYRGRKPVAVPNADAVRTLKAEGWGMTQIARRLGISRASVYRALESA</sequence>
<dbReference type="Pfam" id="PF00239">
    <property type="entry name" value="Resolvase"/>
    <property type="match status" value="1"/>
</dbReference>
<dbReference type="GO" id="GO:0000150">
    <property type="term" value="F:DNA strand exchange activity"/>
    <property type="evidence" value="ECO:0007669"/>
    <property type="project" value="InterPro"/>
</dbReference>
<evidence type="ECO:0000313" key="3">
    <source>
        <dbReference type="EMBL" id="MBL0406825.1"/>
    </source>
</evidence>
<feature type="domain" description="Resolvase/invertase-type recombinase catalytic" evidence="2">
    <location>
        <begin position="1"/>
        <end position="135"/>
    </location>
</feature>
<accession>A0A936ZFG9</accession>
<reference evidence="3" key="1">
    <citation type="submission" date="2021-01" db="EMBL/GenBank/DDBJ databases">
        <title>Microvirga sp.</title>
        <authorList>
            <person name="Kim M.K."/>
        </authorList>
    </citation>
    <scope>NUCLEOTIDE SEQUENCE</scope>
    <source>
        <strain evidence="3">5420S-16</strain>
    </source>
</reference>
<dbReference type="PANTHER" id="PTHR30461:SF26">
    <property type="entry name" value="RESOLVASE HOMOLOG YNEB"/>
    <property type="match status" value="1"/>
</dbReference>
<dbReference type="EMBL" id="JAEQMY010000052">
    <property type="protein sequence ID" value="MBL0406825.1"/>
    <property type="molecule type" value="Genomic_DNA"/>
</dbReference>
<dbReference type="Pfam" id="PF02796">
    <property type="entry name" value="HTH_7"/>
    <property type="match status" value="1"/>
</dbReference>
<dbReference type="InterPro" id="IPR006120">
    <property type="entry name" value="Resolvase_HTH_dom"/>
</dbReference>
<dbReference type="Gene3D" id="1.10.10.60">
    <property type="entry name" value="Homeodomain-like"/>
    <property type="match status" value="1"/>
</dbReference>
<dbReference type="Gene3D" id="3.40.50.1390">
    <property type="entry name" value="Resolvase, N-terminal catalytic domain"/>
    <property type="match status" value="1"/>
</dbReference>
<dbReference type="PANTHER" id="PTHR30461">
    <property type="entry name" value="DNA-INVERTASE FROM LAMBDOID PROPHAGE"/>
    <property type="match status" value="1"/>
</dbReference>
<gene>
    <name evidence="3" type="ORF">JKG68_23045</name>
</gene>
<dbReference type="InterPro" id="IPR050639">
    <property type="entry name" value="SSR_resolvase"/>
</dbReference>
<evidence type="ECO:0000256" key="1">
    <source>
        <dbReference type="ARBA" id="ARBA00009913"/>
    </source>
</evidence>
<dbReference type="SUPFAM" id="SSF46689">
    <property type="entry name" value="Homeodomain-like"/>
    <property type="match status" value="1"/>
</dbReference>
<comment type="caution">
    <text evidence="3">The sequence shown here is derived from an EMBL/GenBank/DDBJ whole genome shotgun (WGS) entry which is preliminary data.</text>
</comment>
<organism evidence="3 4">
    <name type="scientific">Microvirga aerilata</name>
    <dbReference type="NCBI Taxonomy" id="670292"/>
    <lineage>
        <taxon>Bacteria</taxon>
        <taxon>Pseudomonadati</taxon>
        <taxon>Pseudomonadota</taxon>
        <taxon>Alphaproteobacteria</taxon>
        <taxon>Hyphomicrobiales</taxon>
        <taxon>Methylobacteriaceae</taxon>
        <taxon>Microvirga</taxon>
    </lineage>
</organism>
<protein>
    <submittedName>
        <fullName evidence="3">Recombinase family protein</fullName>
    </submittedName>
</protein>
<comment type="similarity">
    <text evidence="1">Belongs to the site-specific recombinase resolvase family.</text>
</comment>
<dbReference type="Proteomes" id="UP000605848">
    <property type="component" value="Unassembled WGS sequence"/>
</dbReference>
<keyword evidence="4" id="KW-1185">Reference proteome</keyword>
<name>A0A936ZFG9_9HYPH</name>
<dbReference type="PROSITE" id="PS51736">
    <property type="entry name" value="RECOMBINASES_3"/>
    <property type="match status" value="1"/>
</dbReference>
<dbReference type="GO" id="GO:0003677">
    <property type="term" value="F:DNA binding"/>
    <property type="evidence" value="ECO:0007669"/>
    <property type="project" value="InterPro"/>
</dbReference>
<evidence type="ECO:0000313" key="4">
    <source>
        <dbReference type="Proteomes" id="UP000605848"/>
    </source>
</evidence>
<dbReference type="SMART" id="SM00857">
    <property type="entry name" value="Resolvase"/>
    <property type="match status" value="1"/>
</dbReference>
<dbReference type="AlphaFoldDB" id="A0A936ZFG9"/>